<dbReference type="Pfam" id="PF07661">
    <property type="entry name" value="MORN_2"/>
    <property type="match status" value="3"/>
</dbReference>
<dbReference type="InterPro" id="IPR011652">
    <property type="entry name" value="MORN_2"/>
</dbReference>
<comment type="caution">
    <text evidence="2">The sequence shown here is derived from an EMBL/GenBank/DDBJ whole genome shotgun (WGS) entry which is preliminary data.</text>
</comment>
<keyword evidence="1" id="KW-0732">Signal</keyword>
<reference evidence="2 3" key="1">
    <citation type="journal article" date="2014" name="Genome Announc.">
        <title>Draft genome sequences of eight enterohepatic helicobacter species isolated from both laboratory and wild rodents.</title>
        <authorList>
            <person name="Sheh A."/>
            <person name="Shen Z."/>
            <person name="Fox J.G."/>
        </authorList>
    </citation>
    <scope>NUCLEOTIDE SEQUENCE [LARGE SCALE GENOMIC DNA]</scope>
    <source>
        <strain evidence="2 3">Missouri</strain>
    </source>
</reference>
<dbReference type="Proteomes" id="UP000029870">
    <property type="component" value="Unassembled WGS sequence"/>
</dbReference>
<organism evidence="2 3">
    <name type="scientific">Helicobacter bilis</name>
    <dbReference type="NCBI Taxonomy" id="37372"/>
    <lineage>
        <taxon>Bacteria</taxon>
        <taxon>Pseudomonadati</taxon>
        <taxon>Campylobacterota</taxon>
        <taxon>Epsilonproteobacteria</taxon>
        <taxon>Campylobacterales</taxon>
        <taxon>Helicobacteraceae</taxon>
        <taxon>Helicobacter</taxon>
    </lineage>
</organism>
<feature type="signal peptide" evidence="1">
    <location>
        <begin position="1"/>
        <end position="18"/>
    </location>
</feature>
<gene>
    <name evidence="2" type="ORF">LS77_010775</name>
</gene>
<proteinExistence type="predicted"/>
<feature type="chain" id="PRO_5030150934" evidence="1">
    <location>
        <begin position="19"/>
        <end position="166"/>
    </location>
</feature>
<dbReference type="RefSeq" id="WP_004088531.1">
    <property type="nucleotide sequence ID" value="NZ_JAERIZ010000078.1"/>
</dbReference>
<evidence type="ECO:0000313" key="2">
    <source>
        <dbReference type="EMBL" id="TLE02384.1"/>
    </source>
</evidence>
<sequence>MLLKSVLMGFLSFSILHAETLKECKNETDIISGCVEKEYDPNGNLMRETPYKNGKFEGVAKVYYENGKLMGEIPFKNNEIDGIGKIYDTNGNLRLEAPSLNNKVHGDVKYYTEDKRLFATINAQNNNYISGKCFNDKVLTDKDLKEIRNNDINIEKALNYLQRICF</sequence>
<protein>
    <submittedName>
        <fullName evidence="2">Toxin-antitoxin system YwqK family antitoxin</fullName>
    </submittedName>
</protein>
<evidence type="ECO:0000313" key="3">
    <source>
        <dbReference type="Proteomes" id="UP000029870"/>
    </source>
</evidence>
<name>A0A6D2C6S4_9HELI</name>
<dbReference type="Gene3D" id="3.90.930.1">
    <property type="match status" value="1"/>
</dbReference>
<dbReference type="SUPFAM" id="SSF82185">
    <property type="entry name" value="Histone H3 K4-specific methyltransferase SET7/9 N-terminal domain"/>
    <property type="match status" value="1"/>
</dbReference>
<evidence type="ECO:0000256" key="1">
    <source>
        <dbReference type="SAM" id="SignalP"/>
    </source>
</evidence>
<accession>A0A6D2C6S4</accession>
<dbReference type="GeneID" id="60657371"/>
<dbReference type="AlphaFoldDB" id="A0A6D2C6S4"/>
<dbReference type="EMBL" id="JRPH02000055">
    <property type="protein sequence ID" value="TLE02384.1"/>
    <property type="molecule type" value="Genomic_DNA"/>
</dbReference>